<dbReference type="GO" id="GO:0005576">
    <property type="term" value="C:extracellular region"/>
    <property type="evidence" value="ECO:0007669"/>
    <property type="project" value="UniProtKB-SubCell"/>
</dbReference>
<comment type="caution">
    <text evidence="14">The sequence shown here is derived from an EMBL/GenBank/DDBJ whole genome shotgun (WGS) entry which is preliminary data.</text>
</comment>
<comment type="cofactor">
    <cofactor evidence="2 13">
        <name>Ca(2+)</name>
        <dbReference type="ChEBI" id="CHEBI:29108"/>
    </cofactor>
</comment>
<name>A0AAW0RCM5_9PEZI</name>
<evidence type="ECO:0000256" key="1">
    <source>
        <dbReference type="ARBA" id="ARBA00000695"/>
    </source>
</evidence>
<evidence type="ECO:0000256" key="9">
    <source>
        <dbReference type="ARBA" id="ARBA00023239"/>
    </source>
</evidence>
<comment type="subcellular location">
    <subcellularLocation>
        <location evidence="3 13">Secreted</location>
    </subcellularLocation>
</comment>
<evidence type="ECO:0000256" key="12">
    <source>
        <dbReference type="ARBA" id="ARBA00025679"/>
    </source>
</evidence>
<keyword evidence="15" id="KW-1185">Reference proteome</keyword>
<evidence type="ECO:0000256" key="7">
    <source>
        <dbReference type="ARBA" id="ARBA00022729"/>
    </source>
</evidence>
<dbReference type="PANTHER" id="PTHR33407:SF8">
    <property type="entry name" value="PECTATE LYASE E"/>
    <property type="match status" value="1"/>
</dbReference>
<dbReference type="InterPro" id="IPR011050">
    <property type="entry name" value="Pectin_lyase_fold/virulence"/>
</dbReference>
<sequence>MKYSAVLAVIGASAVIASPAFEKRATLPVPASKGSVTYPKPQPVSGSFDGGMKTYGRGVKCTGQVEGGDSDAVFILENGATLKNAIIGADQIEGIHCKGSCTIENVWWTKVCEDALTLKGDGNANIIGGGAQGAEDKVIQHNGLGTVSIDGFTVMDFGKLYRSCGNCKKMGLRNVNVKNVKAYNGKVLVGINSNKGDVATISNTCATSVKKTCVEFEGTTPGNEPKEIGSGPSSHCKYSTLKAC</sequence>
<comment type="similarity">
    <text evidence="4 13">Belongs to the polysaccharide lyase 3 family.</text>
</comment>
<evidence type="ECO:0000256" key="3">
    <source>
        <dbReference type="ARBA" id="ARBA00004613"/>
    </source>
</evidence>
<evidence type="ECO:0000256" key="4">
    <source>
        <dbReference type="ARBA" id="ARBA00006463"/>
    </source>
</evidence>
<comment type="function">
    <text evidence="12 13">Pectinolytic enzyme consist of four classes of enzymes: pectin lyase, polygalacturonase, pectin methylesterase and rhamnogalacturonase. Among pectinolytic enzymes, pectin lyase is the most important in depolymerization of pectin, since it cleaves internal glycosidic bonds of highly methylated pectins. Favors pectate, the anion, over pectin, the methyl ester.</text>
</comment>
<keyword evidence="10" id="KW-0119">Carbohydrate metabolism</keyword>
<comment type="catalytic activity">
    <reaction evidence="1 13">
        <text>Eliminative cleavage of (1-&gt;4)-alpha-D-galacturonan to give oligosaccharides with 4-deoxy-alpha-D-galact-4-enuronosyl groups at their non-reducing ends.</text>
        <dbReference type="EC" id="4.2.2.2"/>
    </reaction>
</comment>
<dbReference type="Proteomes" id="UP001392437">
    <property type="component" value="Unassembled WGS sequence"/>
</dbReference>
<evidence type="ECO:0000256" key="11">
    <source>
        <dbReference type="ARBA" id="ARBA00023326"/>
    </source>
</evidence>
<evidence type="ECO:0000256" key="5">
    <source>
        <dbReference type="ARBA" id="ARBA00012272"/>
    </source>
</evidence>
<evidence type="ECO:0000256" key="8">
    <source>
        <dbReference type="ARBA" id="ARBA00022837"/>
    </source>
</evidence>
<reference evidence="14 15" key="1">
    <citation type="submission" date="2023-01" db="EMBL/GenBank/DDBJ databases">
        <title>Analysis of 21 Apiospora genomes using comparative genomics revels a genus with tremendous synthesis potential of carbohydrate active enzymes and secondary metabolites.</title>
        <authorList>
            <person name="Sorensen T."/>
        </authorList>
    </citation>
    <scope>NUCLEOTIDE SEQUENCE [LARGE SCALE GENOMIC DNA]</scope>
    <source>
        <strain evidence="14 15">CBS 117206</strain>
    </source>
</reference>
<gene>
    <name evidence="14" type="ORF">PG999_000850</name>
</gene>
<organism evidence="14 15">
    <name type="scientific">Apiospora kogelbergensis</name>
    <dbReference type="NCBI Taxonomy" id="1337665"/>
    <lineage>
        <taxon>Eukaryota</taxon>
        <taxon>Fungi</taxon>
        <taxon>Dikarya</taxon>
        <taxon>Ascomycota</taxon>
        <taxon>Pezizomycotina</taxon>
        <taxon>Sordariomycetes</taxon>
        <taxon>Xylariomycetidae</taxon>
        <taxon>Amphisphaeriales</taxon>
        <taxon>Apiosporaceae</taxon>
        <taxon>Apiospora</taxon>
    </lineage>
</organism>
<dbReference type="AlphaFoldDB" id="A0AAW0RCM5"/>
<dbReference type="GO" id="GO:0030570">
    <property type="term" value="F:pectate lyase activity"/>
    <property type="evidence" value="ECO:0007669"/>
    <property type="project" value="UniProtKB-UniRule"/>
</dbReference>
<keyword evidence="9 13" id="KW-0456">Lyase</keyword>
<accession>A0AAW0RCM5</accession>
<dbReference type="Gene3D" id="2.160.20.10">
    <property type="entry name" value="Single-stranded right-handed beta-helix, Pectin lyase-like"/>
    <property type="match status" value="1"/>
</dbReference>
<evidence type="ECO:0000256" key="10">
    <source>
        <dbReference type="ARBA" id="ARBA00023277"/>
    </source>
</evidence>
<evidence type="ECO:0000256" key="13">
    <source>
        <dbReference type="RuleBase" id="RU367009"/>
    </source>
</evidence>
<evidence type="ECO:0000313" key="14">
    <source>
        <dbReference type="EMBL" id="KAK8132677.1"/>
    </source>
</evidence>
<dbReference type="EMBL" id="JAQQWP010000001">
    <property type="protein sequence ID" value="KAK8132677.1"/>
    <property type="molecule type" value="Genomic_DNA"/>
</dbReference>
<dbReference type="GO" id="GO:0045490">
    <property type="term" value="P:pectin catabolic process"/>
    <property type="evidence" value="ECO:0007669"/>
    <property type="project" value="TreeGrafter"/>
</dbReference>
<dbReference type="InterPro" id="IPR012334">
    <property type="entry name" value="Pectin_lyas_fold"/>
</dbReference>
<evidence type="ECO:0000256" key="6">
    <source>
        <dbReference type="ARBA" id="ARBA00022525"/>
    </source>
</evidence>
<keyword evidence="8 13" id="KW-0106">Calcium</keyword>
<keyword evidence="11" id="KW-0624">Polysaccharide degradation</keyword>
<keyword evidence="6 13" id="KW-0964">Secreted</keyword>
<dbReference type="EC" id="4.2.2.2" evidence="5 13"/>
<evidence type="ECO:0000313" key="15">
    <source>
        <dbReference type="Proteomes" id="UP001392437"/>
    </source>
</evidence>
<dbReference type="Pfam" id="PF03211">
    <property type="entry name" value="Pectate_lyase"/>
    <property type="match status" value="1"/>
</dbReference>
<dbReference type="SUPFAM" id="SSF51126">
    <property type="entry name" value="Pectin lyase-like"/>
    <property type="match status" value="1"/>
</dbReference>
<proteinExistence type="inferred from homology"/>
<dbReference type="PANTHER" id="PTHR33407">
    <property type="entry name" value="PECTATE LYASE F-RELATED"/>
    <property type="match status" value="1"/>
</dbReference>
<evidence type="ECO:0000256" key="2">
    <source>
        <dbReference type="ARBA" id="ARBA00001913"/>
    </source>
</evidence>
<protein>
    <recommendedName>
        <fullName evidence="5 13">Pectate lyase</fullName>
        <ecNumber evidence="5 13">4.2.2.2</ecNumber>
    </recommendedName>
</protein>
<keyword evidence="7" id="KW-0732">Signal</keyword>
<dbReference type="InterPro" id="IPR004898">
    <property type="entry name" value="Pectate_lyase_PlyH/PlyE-like"/>
</dbReference>